<reference evidence="1 2" key="1">
    <citation type="journal article" date="2020" name="ISME J.">
        <title>Comparative genomics reveals insights into cyanobacterial evolution and habitat adaptation.</title>
        <authorList>
            <person name="Chen M.Y."/>
            <person name="Teng W.K."/>
            <person name="Zhao L."/>
            <person name="Hu C.X."/>
            <person name="Zhou Y.K."/>
            <person name="Han B.P."/>
            <person name="Song L.R."/>
            <person name="Shu W.S."/>
        </authorList>
    </citation>
    <scope>NUCLEOTIDE SEQUENCE [LARGE SCALE GENOMIC DNA]</scope>
    <source>
        <strain evidence="1 2">FACHB-130</strain>
    </source>
</reference>
<dbReference type="EMBL" id="JACJTB010000067">
    <property type="protein sequence ID" value="MBD2598301.1"/>
    <property type="molecule type" value="Genomic_DNA"/>
</dbReference>
<name>A0ABR8G4X1_9NOSO</name>
<gene>
    <name evidence="1" type="ORF">H6G74_28830</name>
</gene>
<proteinExistence type="predicted"/>
<accession>A0ABR8G4X1</accession>
<dbReference type="RefSeq" id="WP_190970977.1">
    <property type="nucleotide sequence ID" value="NZ_JACJTB010000067.1"/>
</dbReference>
<protein>
    <submittedName>
        <fullName evidence="1">Uncharacterized protein</fullName>
    </submittedName>
</protein>
<organism evidence="1 2">
    <name type="scientific">Nostoc spongiaeforme FACHB-130</name>
    <dbReference type="NCBI Taxonomy" id="1357510"/>
    <lineage>
        <taxon>Bacteria</taxon>
        <taxon>Bacillati</taxon>
        <taxon>Cyanobacteriota</taxon>
        <taxon>Cyanophyceae</taxon>
        <taxon>Nostocales</taxon>
        <taxon>Nostocaceae</taxon>
        <taxon>Nostoc</taxon>
    </lineage>
</organism>
<evidence type="ECO:0000313" key="2">
    <source>
        <dbReference type="Proteomes" id="UP000603457"/>
    </source>
</evidence>
<dbReference type="Proteomes" id="UP000603457">
    <property type="component" value="Unassembled WGS sequence"/>
</dbReference>
<evidence type="ECO:0000313" key="1">
    <source>
        <dbReference type="EMBL" id="MBD2598301.1"/>
    </source>
</evidence>
<comment type="caution">
    <text evidence="1">The sequence shown here is derived from an EMBL/GenBank/DDBJ whole genome shotgun (WGS) entry which is preliminary data.</text>
</comment>
<sequence>MNNLNPVYDSTLLTNSKVYQIDRTLYQYLYQTGTREHPKYHFRPLAGQRKKADLLLNHRSLTNRCYEVLGMSTNASVVSQESLQLSIF</sequence>
<keyword evidence="2" id="KW-1185">Reference proteome</keyword>